<dbReference type="RefSeq" id="WP_283238973.1">
    <property type="nucleotide sequence ID" value="NZ_JASGBP010000003.1"/>
</dbReference>
<evidence type="ECO:0000313" key="2">
    <source>
        <dbReference type="Proteomes" id="UP001230035"/>
    </source>
</evidence>
<keyword evidence="2" id="KW-1185">Reference proteome</keyword>
<dbReference type="Proteomes" id="UP001230035">
    <property type="component" value="Unassembled WGS sequence"/>
</dbReference>
<dbReference type="EMBL" id="JASGBP010000003">
    <property type="protein sequence ID" value="MDI9257292.1"/>
    <property type="molecule type" value="Genomic_DNA"/>
</dbReference>
<sequence length="191" mass="20666">MSCIEKLTHNITYGCNTSYPAQGGLDGGRAVLINRADIDVTSLTRSGATVTNLSLVSGATAYEISFVKQLSNTANEFTVNDGLDTFTHSFIGRVYTQSATDAEIIQQLSKGEFVAVVETKWKGASAADAFKIYGLTNGLKMSEGSQTTLENDGSFLFTLSSVENFGEPYPYNVYLETNYATTKAKVDNLFQ</sequence>
<accession>A0ABT6XQB9</accession>
<name>A0ABT6XQB9_9FLAO</name>
<protein>
    <submittedName>
        <fullName evidence="1">Uncharacterized protein</fullName>
    </submittedName>
</protein>
<evidence type="ECO:0000313" key="1">
    <source>
        <dbReference type="EMBL" id="MDI9257292.1"/>
    </source>
</evidence>
<gene>
    <name evidence="1" type="ORF">QHT84_07675</name>
</gene>
<proteinExistence type="predicted"/>
<reference evidence="1 2" key="1">
    <citation type="submission" date="2023-05" db="EMBL/GenBank/DDBJ databases">
        <title>Flavobacterium sedimenti sp. nov., isolated from the sediment.</title>
        <authorList>
            <person name="Wu N."/>
        </authorList>
    </citation>
    <scope>NUCLEOTIDE SEQUENCE [LARGE SCALE GENOMIC DNA]</scope>
    <source>
        <strain evidence="1 2">YZ-48</strain>
    </source>
</reference>
<organism evidence="1 2">
    <name type="scientific">Flavobacterium sedimenticola</name>
    <dbReference type="NCBI Taxonomy" id="3043286"/>
    <lineage>
        <taxon>Bacteria</taxon>
        <taxon>Pseudomonadati</taxon>
        <taxon>Bacteroidota</taxon>
        <taxon>Flavobacteriia</taxon>
        <taxon>Flavobacteriales</taxon>
        <taxon>Flavobacteriaceae</taxon>
        <taxon>Flavobacterium</taxon>
    </lineage>
</organism>
<comment type="caution">
    <text evidence="1">The sequence shown here is derived from an EMBL/GenBank/DDBJ whole genome shotgun (WGS) entry which is preliminary data.</text>
</comment>